<dbReference type="SUPFAM" id="SSF81593">
    <property type="entry name" value="Nucleotidyltransferase substrate binding subunit/domain"/>
    <property type="match status" value="1"/>
</dbReference>
<gene>
    <name evidence="1" type="ORF">K7J14_00435</name>
</gene>
<sequence length="156" mass="18002">MTDQVMLQAVLEKLAECEKHENRMLTAAERLSHRFPLTVESFGSLDEVDSSFVDQMVYRFSKLQDTLGEKVFPGILKLGREEVKGRTFLDVLHRMEELQIVDSDTWLSLRELRNEIAHEYSNEVDKTVLALNIVFGKLSLLADIRRRAAAFVAERF</sequence>
<accession>A0AAE3EF99</accession>
<keyword evidence="2" id="KW-1185">Reference proteome</keyword>
<dbReference type="AlphaFoldDB" id="A0AAE3EF99"/>
<protein>
    <submittedName>
        <fullName evidence="1">Uncharacterized protein</fullName>
    </submittedName>
</protein>
<dbReference type="Gene3D" id="1.20.120.330">
    <property type="entry name" value="Nucleotidyltransferases domain 2"/>
    <property type="match status" value="1"/>
</dbReference>
<evidence type="ECO:0000313" key="1">
    <source>
        <dbReference type="EMBL" id="MCD1653176.1"/>
    </source>
</evidence>
<dbReference type="EMBL" id="JAINWA010000001">
    <property type="protein sequence ID" value="MCD1653176.1"/>
    <property type="molecule type" value="Genomic_DNA"/>
</dbReference>
<dbReference type="RefSeq" id="WP_230752078.1">
    <property type="nucleotide sequence ID" value="NZ_JAINWA010000001.1"/>
</dbReference>
<name>A0AAE3EF99_9SPIR</name>
<comment type="caution">
    <text evidence="1">The sequence shown here is derived from an EMBL/GenBank/DDBJ whole genome shotgun (WGS) entry which is preliminary data.</text>
</comment>
<organism evidence="1 2">
    <name type="scientific">Teretinema zuelzerae</name>
    <dbReference type="NCBI Taxonomy" id="156"/>
    <lineage>
        <taxon>Bacteria</taxon>
        <taxon>Pseudomonadati</taxon>
        <taxon>Spirochaetota</taxon>
        <taxon>Spirochaetia</taxon>
        <taxon>Spirochaetales</taxon>
        <taxon>Treponemataceae</taxon>
        <taxon>Teretinema</taxon>
    </lineage>
</organism>
<evidence type="ECO:0000313" key="2">
    <source>
        <dbReference type="Proteomes" id="UP001198163"/>
    </source>
</evidence>
<reference evidence="1" key="1">
    <citation type="submission" date="2021-08" db="EMBL/GenBank/DDBJ databases">
        <title>Comparative analyses of Brucepasteria parasyntrophica and Teretinema zuelzerae.</title>
        <authorList>
            <person name="Song Y."/>
            <person name="Brune A."/>
        </authorList>
    </citation>
    <scope>NUCLEOTIDE SEQUENCE</scope>
    <source>
        <strain evidence="1">DSM 1903</strain>
    </source>
</reference>
<proteinExistence type="predicted"/>
<dbReference type="Proteomes" id="UP001198163">
    <property type="component" value="Unassembled WGS sequence"/>
</dbReference>